<dbReference type="AlphaFoldDB" id="A0A0W0FEE0"/>
<dbReference type="Proteomes" id="UP000054988">
    <property type="component" value="Unassembled WGS sequence"/>
</dbReference>
<organism evidence="1 2">
    <name type="scientific">Moniliophthora roreri</name>
    <name type="common">Frosty pod rot fungus</name>
    <name type="synonym">Monilia roreri</name>
    <dbReference type="NCBI Taxonomy" id="221103"/>
    <lineage>
        <taxon>Eukaryota</taxon>
        <taxon>Fungi</taxon>
        <taxon>Dikarya</taxon>
        <taxon>Basidiomycota</taxon>
        <taxon>Agaricomycotina</taxon>
        <taxon>Agaricomycetes</taxon>
        <taxon>Agaricomycetidae</taxon>
        <taxon>Agaricales</taxon>
        <taxon>Marasmiineae</taxon>
        <taxon>Marasmiaceae</taxon>
        <taxon>Moniliophthora</taxon>
    </lineage>
</organism>
<comment type="caution">
    <text evidence="1">The sequence shown here is derived from an EMBL/GenBank/DDBJ whole genome shotgun (WGS) entry which is preliminary data.</text>
</comment>
<reference evidence="1 2" key="1">
    <citation type="submission" date="2015-12" db="EMBL/GenBank/DDBJ databases">
        <title>Draft genome sequence of Moniliophthora roreri, the causal agent of frosty pod rot of cacao.</title>
        <authorList>
            <person name="Aime M.C."/>
            <person name="Diaz-Valderrama J.R."/>
            <person name="Kijpornyongpan T."/>
            <person name="Phillips-Mora W."/>
        </authorList>
    </citation>
    <scope>NUCLEOTIDE SEQUENCE [LARGE SCALE GENOMIC DNA]</scope>
    <source>
        <strain evidence="1 2">MCA 2952</strain>
    </source>
</reference>
<protein>
    <submittedName>
        <fullName evidence="1">Uncharacterized protein</fullName>
    </submittedName>
</protein>
<name>A0A0W0FEE0_MONRR</name>
<proteinExistence type="predicted"/>
<gene>
    <name evidence="1" type="ORF">WG66_12773</name>
</gene>
<evidence type="ECO:0000313" key="1">
    <source>
        <dbReference type="EMBL" id="KTB34662.1"/>
    </source>
</evidence>
<dbReference type="EMBL" id="LATX01002053">
    <property type="protein sequence ID" value="KTB34662.1"/>
    <property type="molecule type" value="Genomic_DNA"/>
</dbReference>
<accession>A0A0W0FEE0</accession>
<evidence type="ECO:0000313" key="2">
    <source>
        <dbReference type="Proteomes" id="UP000054988"/>
    </source>
</evidence>
<sequence length="16" mass="1929">MAILTPSRSYLMKMWT</sequence>